<comment type="caution">
    <text evidence="3">The sequence shown here is derived from an EMBL/GenBank/DDBJ whole genome shotgun (WGS) entry which is preliminary data.</text>
</comment>
<dbReference type="EMBL" id="CAMAPE010000017">
    <property type="protein sequence ID" value="CAH9083892.1"/>
    <property type="molecule type" value="Genomic_DNA"/>
</dbReference>
<feature type="region of interest" description="Disordered" evidence="2">
    <location>
        <begin position="324"/>
        <end position="359"/>
    </location>
</feature>
<evidence type="ECO:0000256" key="2">
    <source>
        <dbReference type="SAM" id="MobiDB-lite"/>
    </source>
</evidence>
<feature type="non-terminal residue" evidence="3">
    <location>
        <position position="359"/>
    </location>
</feature>
<feature type="region of interest" description="Disordered" evidence="2">
    <location>
        <begin position="12"/>
        <end position="69"/>
    </location>
</feature>
<gene>
    <name evidence="3" type="ORF">CEURO_LOCUS8791</name>
</gene>
<evidence type="ECO:0000313" key="3">
    <source>
        <dbReference type="EMBL" id="CAH9083892.1"/>
    </source>
</evidence>
<reference evidence="3" key="1">
    <citation type="submission" date="2022-07" db="EMBL/GenBank/DDBJ databases">
        <authorList>
            <person name="Macas J."/>
            <person name="Novak P."/>
            <person name="Neumann P."/>
        </authorList>
    </citation>
    <scope>NUCLEOTIDE SEQUENCE</scope>
</reference>
<protein>
    <submittedName>
        <fullName evidence="3">Uncharacterized protein</fullName>
    </submittedName>
</protein>
<feature type="coiled-coil region" evidence="1">
    <location>
        <begin position="174"/>
        <end position="201"/>
    </location>
</feature>
<sequence length="359" mass="38110">MDVSSLFALKNAKGKKKGLVGASAREESSQAAAAGAGAEGSKGAGGTKKKNYGKGTEPPAKKLKATASGKQPATDVVVIVDEGHASGPIPQEHIDQDFFGREKLEAIVPKGASVLEGSLNPSALMSQMLPSADRLALTRMAENSLEAKILLSSASNFMGLCEYLRRVEQIKGAKSAADGEVASLKKRLAEAEDSLRMATDSMEQRVQAAKAEGKSEGLAEAGEAANEAARVAVEEAHAAKEEAVAKAREDAVAAFIAEGWKAEEQKEWLSSVVEASVDAWVGGPDKMWLAEKCDSYYQGGEFFTHRLIYRKLARHFKLSPEEFQPEAYGLPPGNQTLGSPSPKAKRGRSLKIQRPSGNV</sequence>
<name>A0A9P1E6I5_CUSEU</name>
<organism evidence="3 4">
    <name type="scientific">Cuscuta europaea</name>
    <name type="common">European dodder</name>
    <dbReference type="NCBI Taxonomy" id="41803"/>
    <lineage>
        <taxon>Eukaryota</taxon>
        <taxon>Viridiplantae</taxon>
        <taxon>Streptophyta</taxon>
        <taxon>Embryophyta</taxon>
        <taxon>Tracheophyta</taxon>
        <taxon>Spermatophyta</taxon>
        <taxon>Magnoliopsida</taxon>
        <taxon>eudicotyledons</taxon>
        <taxon>Gunneridae</taxon>
        <taxon>Pentapetalae</taxon>
        <taxon>asterids</taxon>
        <taxon>lamiids</taxon>
        <taxon>Solanales</taxon>
        <taxon>Convolvulaceae</taxon>
        <taxon>Cuscuteae</taxon>
        <taxon>Cuscuta</taxon>
        <taxon>Cuscuta subgen. Cuscuta</taxon>
    </lineage>
</organism>
<keyword evidence="1" id="KW-0175">Coiled coil</keyword>
<feature type="compositionally biased region" description="Gly residues" evidence="2">
    <location>
        <begin position="37"/>
        <end position="46"/>
    </location>
</feature>
<keyword evidence="4" id="KW-1185">Reference proteome</keyword>
<dbReference type="Proteomes" id="UP001152484">
    <property type="component" value="Unassembled WGS sequence"/>
</dbReference>
<evidence type="ECO:0000256" key="1">
    <source>
        <dbReference type="SAM" id="Coils"/>
    </source>
</evidence>
<feature type="compositionally biased region" description="Low complexity" evidence="2">
    <location>
        <begin position="19"/>
        <end position="36"/>
    </location>
</feature>
<dbReference type="AlphaFoldDB" id="A0A9P1E6I5"/>
<proteinExistence type="predicted"/>
<evidence type="ECO:0000313" key="4">
    <source>
        <dbReference type="Proteomes" id="UP001152484"/>
    </source>
</evidence>
<accession>A0A9P1E6I5</accession>